<organism evidence="4 5">
    <name type="scientific">Heligmosomoides polygyrus</name>
    <name type="common">Parasitic roundworm</name>
    <dbReference type="NCBI Taxonomy" id="6339"/>
    <lineage>
        <taxon>Eukaryota</taxon>
        <taxon>Metazoa</taxon>
        <taxon>Ecdysozoa</taxon>
        <taxon>Nematoda</taxon>
        <taxon>Chromadorea</taxon>
        <taxon>Rhabditida</taxon>
        <taxon>Rhabditina</taxon>
        <taxon>Rhabditomorpha</taxon>
        <taxon>Strongyloidea</taxon>
        <taxon>Heligmosomidae</taxon>
        <taxon>Heligmosomoides</taxon>
    </lineage>
</organism>
<feature type="signal peptide" evidence="2">
    <location>
        <begin position="1"/>
        <end position="17"/>
    </location>
</feature>
<dbReference type="Proteomes" id="UP000050761">
    <property type="component" value="Unassembled WGS sequence"/>
</dbReference>
<evidence type="ECO:0000256" key="2">
    <source>
        <dbReference type="SAM" id="SignalP"/>
    </source>
</evidence>
<gene>
    <name evidence="3" type="ORF">HPBE_LOCUS9957</name>
</gene>
<evidence type="ECO:0000313" key="3">
    <source>
        <dbReference type="EMBL" id="VDO83039.1"/>
    </source>
</evidence>
<feature type="region of interest" description="Disordered" evidence="1">
    <location>
        <begin position="84"/>
        <end position="104"/>
    </location>
</feature>
<accession>A0A183FQE6</accession>
<protein>
    <submittedName>
        <fullName evidence="3 5">Uncharacterized protein</fullName>
    </submittedName>
</protein>
<dbReference type="AlphaFoldDB" id="A0A183FQE6"/>
<feature type="chain" id="PRO_5044551565" evidence="2">
    <location>
        <begin position="18"/>
        <end position="104"/>
    </location>
</feature>
<proteinExistence type="predicted"/>
<feature type="compositionally biased region" description="Basic and acidic residues" evidence="1">
    <location>
        <begin position="91"/>
        <end position="104"/>
    </location>
</feature>
<evidence type="ECO:0000256" key="1">
    <source>
        <dbReference type="SAM" id="MobiDB-lite"/>
    </source>
</evidence>
<reference evidence="3 4" key="1">
    <citation type="submission" date="2018-11" db="EMBL/GenBank/DDBJ databases">
        <authorList>
            <consortium name="Pathogen Informatics"/>
        </authorList>
    </citation>
    <scope>NUCLEOTIDE SEQUENCE [LARGE SCALE GENOMIC DNA]</scope>
</reference>
<sequence>MLSSSCFFVIRHAFVFSSVLFCSNQSHSCCHSPSSAQGVNLATDHLCLVSNKDVPLHIPIMFDALAETRKELIETRKELVEMGRQNDAIQEENKKLRKESHCSN</sequence>
<dbReference type="WBParaSite" id="HPBE_0000995601-mRNA-1">
    <property type="protein sequence ID" value="HPBE_0000995601-mRNA-1"/>
    <property type="gene ID" value="HPBE_0000995601"/>
</dbReference>
<keyword evidence="4" id="KW-1185">Reference proteome</keyword>
<dbReference type="EMBL" id="UZAH01026606">
    <property type="protein sequence ID" value="VDO83039.1"/>
    <property type="molecule type" value="Genomic_DNA"/>
</dbReference>
<reference evidence="5" key="2">
    <citation type="submission" date="2019-09" db="UniProtKB">
        <authorList>
            <consortium name="WormBaseParasite"/>
        </authorList>
    </citation>
    <scope>IDENTIFICATION</scope>
</reference>
<evidence type="ECO:0000313" key="4">
    <source>
        <dbReference type="Proteomes" id="UP000050761"/>
    </source>
</evidence>
<evidence type="ECO:0000313" key="5">
    <source>
        <dbReference type="WBParaSite" id="HPBE_0000995601-mRNA-1"/>
    </source>
</evidence>
<name>A0A183FQE6_HELPZ</name>
<accession>A0A3P7YZH1</accession>
<keyword evidence="2" id="KW-0732">Signal</keyword>